<reference evidence="2 3" key="1">
    <citation type="submission" date="2019-05" db="EMBL/GenBank/DDBJ databases">
        <title>Another draft genome of Portunus trituberculatus and its Hox gene families provides insights of decapod evolution.</title>
        <authorList>
            <person name="Jeong J.-H."/>
            <person name="Song I."/>
            <person name="Kim S."/>
            <person name="Choi T."/>
            <person name="Kim D."/>
            <person name="Ryu S."/>
            <person name="Kim W."/>
        </authorList>
    </citation>
    <scope>NUCLEOTIDE SEQUENCE [LARGE SCALE GENOMIC DNA]</scope>
    <source>
        <tissue evidence="2">Muscle</tissue>
    </source>
</reference>
<proteinExistence type="predicted"/>
<feature type="region of interest" description="Disordered" evidence="1">
    <location>
        <begin position="1"/>
        <end position="47"/>
    </location>
</feature>
<evidence type="ECO:0000313" key="3">
    <source>
        <dbReference type="Proteomes" id="UP000324222"/>
    </source>
</evidence>
<dbReference type="EMBL" id="VSRR010034469">
    <property type="protein sequence ID" value="MPC72288.1"/>
    <property type="molecule type" value="Genomic_DNA"/>
</dbReference>
<sequence length="131" mass="14584">MSTPLPTKRPRVMTQDDSDPDDIISDADNGEPTEFDTDDTSFDSNYEPPRALDIEDEATRIAHEFSIIDTEDEATCIAHDYSTTDNQGGDGNATTTAVNIVQVPESERRARDKTYWSRTPPQRPTLLHPSA</sequence>
<comment type="caution">
    <text evidence="2">The sequence shown here is derived from an EMBL/GenBank/DDBJ whole genome shotgun (WGS) entry which is preliminary data.</text>
</comment>
<evidence type="ECO:0000256" key="1">
    <source>
        <dbReference type="SAM" id="MobiDB-lite"/>
    </source>
</evidence>
<name>A0A5B7HU88_PORTR</name>
<organism evidence="2 3">
    <name type="scientific">Portunus trituberculatus</name>
    <name type="common">Swimming crab</name>
    <name type="synonym">Neptunus trituberculatus</name>
    <dbReference type="NCBI Taxonomy" id="210409"/>
    <lineage>
        <taxon>Eukaryota</taxon>
        <taxon>Metazoa</taxon>
        <taxon>Ecdysozoa</taxon>
        <taxon>Arthropoda</taxon>
        <taxon>Crustacea</taxon>
        <taxon>Multicrustacea</taxon>
        <taxon>Malacostraca</taxon>
        <taxon>Eumalacostraca</taxon>
        <taxon>Eucarida</taxon>
        <taxon>Decapoda</taxon>
        <taxon>Pleocyemata</taxon>
        <taxon>Brachyura</taxon>
        <taxon>Eubrachyura</taxon>
        <taxon>Portunoidea</taxon>
        <taxon>Portunidae</taxon>
        <taxon>Portuninae</taxon>
        <taxon>Portunus</taxon>
    </lineage>
</organism>
<accession>A0A5B7HU88</accession>
<dbReference type="AlphaFoldDB" id="A0A5B7HU88"/>
<evidence type="ECO:0000313" key="2">
    <source>
        <dbReference type="EMBL" id="MPC72288.1"/>
    </source>
</evidence>
<protein>
    <submittedName>
        <fullName evidence="2">Uncharacterized protein</fullName>
    </submittedName>
</protein>
<feature type="region of interest" description="Disordered" evidence="1">
    <location>
        <begin position="105"/>
        <end position="131"/>
    </location>
</feature>
<gene>
    <name evidence="2" type="ORF">E2C01_066587</name>
</gene>
<feature type="compositionally biased region" description="Basic and acidic residues" evidence="1">
    <location>
        <begin position="105"/>
        <end position="115"/>
    </location>
</feature>
<keyword evidence="3" id="KW-1185">Reference proteome</keyword>
<dbReference type="Proteomes" id="UP000324222">
    <property type="component" value="Unassembled WGS sequence"/>
</dbReference>
<feature type="compositionally biased region" description="Acidic residues" evidence="1">
    <location>
        <begin position="16"/>
        <end position="41"/>
    </location>
</feature>